<gene>
    <name evidence="1" type="ORF">PYTT13_12180</name>
</gene>
<name>A0A2D2C1W4_9RHOB</name>
<proteinExistence type="predicted"/>
<accession>A0A2D2C1W4</accession>
<dbReference type="RefSeq" id="WP_028718934.1">
    <property type="nucleotide sequence ID" value="NZ_CBCSFT010000038.1"/>
</dbReference>
<evidence type="ECO:0000313" key="1">
    <source>
        <dbReference type="EMBL" id="ATQ56486.1"/>
    </source>
</evidence>
<protein>
    <submittedName>
        <fullName evidence="1">Uncharacterized protein</fullName>
    </submittedName>
</protein>
<organism evidence="1 2">
    <name type="scientific">Paracoccus yeei</name>
    <dbReference type="NCBI Taxonomy" id="147645"/>
    <lineage>
        <taxon>Bacteria</taxon>
        <taxon>Pseudomonadati</taxon>
        <taxon>Pseudomonadota</taxon>
        <taxon>Alphaproteobacteria</taxon>
        <taxon>Rhodobacterales</taxon>
        <taxon>Paracoccaceae</taxon>
        <taxon>Paracoccus</taxon>
    </lineage>
</organism>
<sequence length="73" mass="8066">MIGWLAPIRLLSRLADFLPWAALVAPGAVLNKDGSFQRTAKFRGPDLDSAVAAEWLRTAKHPRFRKVAALIPK</sequence>
<dbReference type="EMBL" id="CP024422">
    <property type="protein sequence ID" value="ATQ56486.1"/>
    <property type="molecule type" value="Genomic_DNA"/>
</dbReference>
<dbReference type="Proteomes" id="UP000229314">
    <property type="component" value="Chromosome"/>
</dbReference>
<dbReference type="AlphaFoldDB" id="A0A2D2C1W4"/>
<evidence type="ECO:0000313" key="2">
    <source>
        <dbReference type="Proteomes" id="UP000229314"/>
    </source>
</evidence>
<dbReference type="OrthoDB" id="9816422at2"/>
<reference evidence="1 2" key="1">
    <citation type="submission" date="2017-10" db="EMBL/GenBank/DDBJ databases">
        <title>Complete genome sequence of Paracoccus yeei TT13 isolated from human skin.</title>
        <authorList>
            <person name="Lee K."/>
            <person name="Lim J.Y."/>
            <person name="Hwang I."/>
        </authorList>
    </citation>
    <scope>NUCLEOTIDE SEQUENCE [LARGE SCALE GENOMIC DNA]</scope>
    <source>
        <strain evidence="1 2">TT13</strain>
    </source>
</reference>